<gene>
    <name evidence="2" type="ORF">FQU76_01400</name>
</gene>
<dbReference type="KEGG" id="sqz:FQU76_01400"/>
<feature type="compositionally biased region" description="Gly residues" evidence="1">
    <location>
        <begin position="1"/>
        <end position="12"/>
    </location>
</feature>
<feature type="compositionally biased region" description="Low complexity" evidence="1">
    <location>
        <begin position="18"/>
        <end position="31"/>
    </location>
</feature>
<feature type="region of interest" description="Disordered" evidence="1">
    <location>
        <begin position="1"/>
        <end position="76"/>
    </location>
</feature>
<proteinExistence type="predicted"/>
<dbReference type="AlphaFoldDB" id="A0A5B8IE30"/>
<evidence type="ECO:0000313" key="3">
    <source>
        <dbReference type="Proteomes" id="UP000320580"/>
    </source>
</evidence>
<dbReference type="Proteomes" id="UP000320580">
    <property type="component" value="Chromosome"/>
</dbReference>
<evidence type="ECO:0000256" key="1">
    <source>
        <dbReference type="SAM" id="MobiDB-lite"/>
    </source>
</evidence>
<dbReference type="EMBL" id="CP042266">
    <property type="protein sequence ID" value="QDY75379.1"/>
    <property type="molecule type" value="Genomic_DNA"/>
</dbReference>
<reference evidence="2 3" key="1">
    <citation type="submission" date="2019-07" db="EMBL/GenBank/DDBJ databases">
        <authorList>
            <person name="Zhu P."/>
        </authorList>
    </citation>
    <scope>NUCLEOTIDE SEQUENCE [LARGE SCALE GENOMIC DNA]</scope>
    <source>
        <strain evidence="2 3">SSL-25</strain>
    </source>
</reference>
<evidence type="ECO:0000313" key="2">
    <source>
        <dbReference type="EMBL" id="QDY75379.1"/>
    </source>
</evidence>
<accession>A0A5B8IE30</accession>
<protein>
    <submittedName>
        <fullName evidence="2">Uncharacterized protein</fullName>
    </submittedName>
</protein>
<organism evidence="2 3">
    <name type="scientific">Streptomyces qinzhouensis</name>
    <dbReference type="NCBI Taxonomy" id="2599401"/>
    <lineage>
        <taxon>Bacteria</taxon>
        <taxon>Bacillati</taxon>
        <taxon>Actinomycetota</taxon>
        <taxon>Actinomycetes</taxon>
        <taxon>Kitasatosporales</taxon>
        <taxon>Streptomycetaceae</taxon>
        <taxon>Streptomyces</taxon>
    </lineage>
</organism>
<keyword evidence="3" id="KW-1185">Reference proteome</keyword>
<name>A0A5B8IE30_9ACTN</name>
<sequence>MPRGGASGGLPRGPGPRPGRAVPPAAHGARPTGPGPLSVTGTARRAVPHPAGRPPARRPDPPCAAHLAPARADESH</sequence>